<proteinExistence type="predicted"/>
<evidence type="ECO:0000313" key="2">
    <source>
        <dbReference type="Proteomes" id="UP001327957"/>
    </source>
</evidence>
<dbReference type="AlphaFoldDB" id="A0AAV9TFG1"/>
<reference evidence="1 2" key="1">
    <citation type="submission" date="2023-04" db="EMBL/GenBank/DDBJ databases">
        <title>Colletotrichum tabacum stain YC1 causing leaf anthracnose on Nicotiana tabacum(L.) cv.</title>
        <authorList>
            <person name="Ji Z."/>
            <person name="Wang M."/>
            <person name="Zhang J."/>
            <person name="Wang N."/>
            <person name="Zhou Z."/>
        </authorList>
    </citation>
    <scope>NUCLEOTIDE SEQUENCE [LARGE SCALE GENOMIC DNA]</scope>
    <source>
        <strain evidence="1 2">YC1</strain>
    </source>
</reference>
<evidence type="ECO:0000313" key="1">
    <source>
        <dbReference type="EMBL" id="KAK6219948.1"/>
    </source>
</evidence>
<name>A0AAV9TFG1_9PEZI</name>
<gene>
    <name evidence="1" type="ORF">QIS74_05450</name>
</gene>
<comment type="caution">
    <text evidence="1">The sequence shown here is derived from an EMBL/GenBank/DDBJ whole genome shotgun (WGS) entry which is preliminary data.</text>
</comment>
<dbReference type="EMBL" id="JASAOK010000030">
    <property type="protein sequence ID" value="KAK6219948.1"/>
    <property type="molecule type" value="Genomic_DNA"/>
</dbReference>
<accession>A0AAV9TFG1</accession>
<organism evidence="1 2">
    <name type="scientific">Colletotrichum tabaci</name>
    <dbReference type="NCBI Taxonomy" id="1209068"/>
    <lineage>
        <taxon>Eukaryota</taxon>
        <taxon>Fungi</taxon>
        <taxon>Dikarya</taxon>
        <taxon>Ascomycota</taxon>
        <taxon>Pezizomycotina</taxon>
        <taxon>Sordariomycetes</taxon>
        <taxon>Hypocreomycetidae</taxon>
        <taxon>Glomerellales</taxon>
        <taxon>Glomerellaceae</taxon>
        <taxon>Colletotrichum</taxon>
        <taxon>Colletotrichum destructivum species complex</taxon>
    </lineage>
</organism>
<keyword evidence="2" id="KW-1185">Reference proteome</keyword>
<sequence length="64" mass="6821">MAVAGLCYGMVKHVGRQKRLGQGASPLGAHHRLEPLSECKGLWPPVLWAVTGPKSMGSDKPATR</sequence>
<protein>
    <submittedName>
        <fullName evidence="1">Uncharacterized protein</fullName>
    </submittedName>
</protein>
<dbReference type="Proteomes" id="UP001327957">
    <property type="component" value="Unassembled WGS sequence"/>
</dbReference>